<gene>
    <name evidence="12" type="ORF">SAPIO_CDS3862</name>
</gene>
<evidence type="ECO:0000313" key="13">
    <source>
        <dbReference type="Proteomes" id="UP000028545"/>
    </source>
</evidence>
<evidence type="ECO:0000256" key="2">
    <source>
        <dbReference type="ARBA" id="ARBA00006278"/>
    </source>
</evidence>
<dbReference type="PROSITE" id="PS51384">
    <property type="entry name" value="FAD_FR"/>
    <property type="match status" value="1"/>
</dbReference>
<dbReference type="GO" id="GO:0005886">
    <property type="term" value="C:plasma membrane"/>
    <property type="evidence" value="ECO:0007669"/>
    <property type="project" value="TreeGrafter"/>
</dbReference>
<evidence type="ECO:0000256" key="5">
    <source>
        <dbReference type="ARBA" id="ARBA00022989"/>
    </source>
</evidence>
<dbReference type="Pfam" id="PF08030">
    <property type="entry name" value="NAD_binding_6"/>
    <property type="match status" value="1"/>
</dbReference>
<keyword evidence="4 10" id="KW-0812">Transmembrane</keyword>
<dbReference type="EMBL" id="JOWA01000089">
    <property type="protein sequence ID" value="KEZ44099.1"/>
    <property type="molecule type" value="Genomic_DNA"/>
</dbReference>
<keyword evidence="6" id="KW-0560">Oxidoreductase</keyword>
<feature type="compositionally biased region" description="Low complexity" evidence="9">
    <location>
        <begin position="506"/>
        <end position="531"/>
    </location>
</feature>
<dbReference type="SFLD" id="SFLDS00052">
    <property type="entry name" value="Ferric_Reductase_Domain"/>
    <property type="match status" value="1"/>
</dbReference>
<evidence type="ECO:0000313" key="12">
    <source>
        <dbReference type="EMBL" id="KEZ44099.1"/>
    </source>
</evidence>
<dbReference type="Proteomes" id="UP000028545">
    <property type="component" value="Unassembled WGS sequence"/>
</dbReference>
<feature type="transmembrane region" description="Helical" evidence="10">
    <location>
        <begin position="184"/>
        <end position="207"/>
    </location>
</feature>
<feature type="region of interest" description="Disordered" evidence="9">
    <location>
        <begin position="506"/>
        <end position="557"/>
    </location>
</feature>
<feature type="transmembrane region" description="Helical" evidence="10">
    <location>
        <begin position="30"/>
        <end position="53"/>
    </location>
</feature>
<evidence type="ECO:0000256" key="7">
    <source>
        <dbReference type="ARBA" id="ARBA00023065"/>
    </source>
</evidence>
<sequence>MAWWEFEINLQPTKEEKIARRATLDRYGRYAFASALAPIIVILLFRLASWAWATLSSPKPAPYHAVSESESAKPHASRRKRGTLRRVFQRAKWWLSEPVFIFGWLCGQRDEWVFGLVWFIWLSVLCVRETGQDFLHLTKRFGIIAVSQLPIQHLLSFKATNPYAFAFRTSHEHLNRFHRVLGRLIFVFLWLHMLFYFKFFFAAAIFPARLFEANVFAGFFALIVFHLLYATSMTVIQRWSYRLFFITHLSVVFVTPTLIFVHAKPARIYILASIVLFVVDLIVRKLTTATASATVEIVPGTNLVKISAALPEPKIRQLGERPGSHVYLSIPNDARPKFSCSSKSFPILFEFLFNPFTVANVDHANSELTLVARHMGGPMTARLLQLGNERAGNNATASETFKSQVPLSIEGPYGTLAKHFPSLAAGRADRVLLVAGGVGATFAFPIYKALKADDPDANVELVWAVRNPDEISWALSLSDSSTSTHSSPENVASILENPSIHVFVTGNSNSSTSLNSTGDDYSSETTSRSSSADIPLSDMNSSGKELSRAERQLRRRKRPDLKRFVDDAFKSGGADGRVAVLVCGPGQMGLRVREHVGVWAAKGRDVFWHNESFGW</sequence>
<dbReference type="InterPro" id="IPR013130">
    <property type="entry name" value="Fe3_Rdtase_TM_dom"/>
</dbReference>
<dbReference type="Gene3D" id="3.40.50.80">
    <property type="entry name" value="Nucleotide-binding domain of ferredoxin-NADP reductase (FNR) module"/>
    <property type="match status" value="1"/>
</dbReference>
<keyword evidence="7" id="KW-0406">Ion transport</keyword>
<comment type="similarity">
    <text evidence="2">Belongs to the ferric reductase (FRE) family.</text>
</comment>
<dbReference type="OMA" id="NPFTIAH"/>
<dbReference type="SFLD" id="SFLDG01168">
    <property type="entry name" value="Ferric_reductase_subgroup_(FRE"/>
    <property type="match status" value="1"/>
</dbReference>
<protein>
    <submittedName>
        <fullName evidence="12">Ferric reductase like transmembrane component</fullName>
    </submittedName>
</protein>
<dbReference type="VEuPathDB" id="FungiDB:SAPIO_CDS3862"/>
<dbReference type="GO" id="GO:0015677">
    <property type="term" value="P:copper ion import"/>
    <property type="evidence" value="ECO:0007669"/>
    <property type="project" value="TreeGrafter"/>
</dbReference>
<dbReference type="KEGG" id="sapo:SAPIO_CDS3862"/>
<organism evidence="12 13">
    <name type="scientific">Pseudallescheria apiosperma</name>
    <name type="common">Scedosporium apiospermum</name>
    <dbReference type="NCBI Taxonomy" id="563466"/>
    <lineage>
        <taxon>Eukaryota</taxon>
        <taxon>Fungi</taxon>
        <taxon>Dikarya</taxon>
        <taxon>Ascomycota</taxon>
        <taxon>Pezizomycotina</taxon>
        <taxon>Sordariomycetes</taxon>
        <taxon>Hypocreomycetidae</taxon>
        <taxon>Microascales</taxon>
        <taxon>Microascaceae</taxon>
        <taxon>Scedosporium</taxon>
    </lineage>
</organism>
<dbReference type="InterPro" id="IPR051410">
    <property type="entry name" value="Ferric/Cupric_Reductase"/>
</dbReference>
<dbReference type="InterPro" id="IPR039261">
    <property type="entry name" value="FNR_nucleotide-bd"/>
</dbReference>
<dbReference type="GO" id="GO:0006879">
    <property type="term" value="P:intracellular iron ion homeostasis"/>
    <property type="evidence" value="ECO:0007669"/>
    <property type="project" value="TreeGrafter"/>
</dbReference>
<dbReference type="GeneID" id="27722934"/>
<keyword evidence="5 10" id="KW-1133">Transmembrane helix</keyword>
<dbReference type="GO" id="GO:0000293">
    <property type="term" value="F:ferric-chelate reductase activity"/>
    <property type="evidence" value="ECO:0007669"/>
    <property type="project" value="TreeGrafter"/>
</dbReference>
<dbReference type="InterPro" id="IPR017927">
    <property type="entry name" value="FAD-bd_FR_type"/>
</dbReference>
<keyword evidence="3" id="KW-0813">Transport</keyword>
<dbReference type="GO" id="GO:0006826">
    <property type="term" value="P:iron ion transport"/>
    <property type="evidence" value="ECO:0007669"/>
    <property type="project" value="TreeGrafter"/>
</dbReference>
<keyword evidence="13" id="KW-1185">Reference proteome</keyword>
<reference evidence="12 13" key="1">
    <citation type="journal article" date="2014" name="Genome Announc.">
        <title>Draft genome sequence of the pathogenic fungus Scedosporium apiospermum.</title>
        <authorList>
            <person name="Vandeputte P."/>
            <person name="Ghamrawi S."/>
            <person name="Rechenmann M."/>
            <person name="Iltis A."/>
            <person name="Giraud S."/>
            <person name="Fleury M."/>
            <person name="Thornton C."/>
            <person name="Delhaes L."/>
            <person name="Meyer W."/>
            <person name="Papon N."/>
            <person name="Bouchara J.P."/>
        </authorList>
    </citation>
    <scope>NUCLEOTIDE SEQUENCE [LARGE SCALE GENOMIC DNA]</scope>
    <source>
        <strain evidence="12 13">IHEM 14462</strain>
    </source>
</reference>
<comment type="subcellular location">
    <subcellularLocation>
        <location evidence="1">Membrane</location>
        <topology evidence="1">Multi-pass membrane protein</topology>
    </subcellularLocation>
</comment>
<evidence type="ECO:0000256" key="8">
    <source>
        <dbReference type="ARBA" id="ARBA00023136"/>
    </source>
</evidence>
<feature type="domain" description="FAD-binding FR-type" evidence="11">
    <location>
        <begin position="284"/>
        <end position="419"/>
    </location>
</feature>
<evidence type="ECO:0000256" key="1">
    <source>
        <dbReference type="ARBA" id="ARBA00004141"/>
    </source>
</evidence>
<evidence type="ECO:0000256" key="4">
    <source>
        <dbReference type="ARBA" id="ARBA00022692"/>
    </source>
</evidence>
<feature type="transmembrane region" description="Helical" evidence="10">
    <location>
        <begin position="112"/>
        <end position="131"/>
    </location>
</feature>
<dbReference type="InterPro" id="IPR013121">
    <property type="entry name" value="Fe_red_NAD-bd_6"/>
</dbReference>
<dbReference type="OrthoDB" id="10006946at2759"/>
<dbReference type="HOGENOM" id="CLU_019268_1_0_1"/>
<proteinExistence type="inferred from homology"/>
<evidence type="ECO:0000256" key="6">
    <source>
        <dbReference type="ARBA" id="ARBA00023002"/>
    </source>
</evidence>
<name>A0A084G9T7_PSEDA</name>
<comment type="caution">
    <text evidence="12">The sequence shown here is derived from an EMBL/GenBank/DDBJ whole genome shotgun (WGS) entry which is preliminary data.</text>
</comment>
<dbReference type="PANTHER" id="PTHR32361:SF28">
    <property type="entry name" value="FRP1P"/>
    <property type="match status" value="1"/>
</dbReference>
<evidence type="ECO:0000256" key="10">
    <source>
        <dbReference type="SAM" id="Phobius"/>
    </source>
</evidence>
<dbReference type="PANTHER" id="PTHR32361">
    <property type="entry name" value="FERRIC/CUPRIC REDUCTASE TRANSMEMBRANE COMPONENT"/>
    <property type="match status" value="1"/>
</dbReference>
<keyword evidence="8 10" id="KW-0472">Membrane</keyword>
<dbReference type="SUPFAM" id="SSF52343">
    <property type="entry name" value="Ferredoxin reductase-like, C-terminal NADP-linked domain"/>
    <property type="match status" value="1"/>
</dbReference>
<evidence type="ECO:0000259" key="11">
    <source>
        <dbReference type="PROSITE" id="PS51384"/>
    </source>
</evidence>
<feature type="transmembrane region" description="Helical" evidence="10">
    <location>
        <begin position="213"/>
        <end position="231"/>
    </location>
</feature>
<dbReference type="AlphaFoldDB" id="A0A084G9T7"/>
<evidence type="ECO:0000256" key="9">
    <source>
        <dbReference type="SAM" id="MobiDB-lite"/>
    </source>
</evidence>
<feature type="transmembrane region" description="Helical" evidence="10">
    <location>
        <begin position="243"/>
        <end position="260"/>
    </location>
</feature>
<dbReference type="Pfam" id="PF01794">
    <property type="entry name" value="Ferric_reduct"/>
    <property type="match status" value="1"/>
</dbReference>
<dbReference type="CDD" id="cd06186">
    <property type="entry name" value="NOX_Duox_like_FAD_NADP"/>
    <property type="match status" value="1"/>
</dbReference>
<dbReference type="RefSeq" id="XP_016643898.1">
    <property type="nucleotide sequence ID" value="XM_016786555.1"/>
</dbReference>
<accession>A0A084G9T7</accession>
<evidence type="ECO:0000256" key="3">
    <source>
        <dbReference type="ARBA" id="ARBA00022448"/>
    </source>
</evidence>